<sequence>MRAGTFLLAFNASIILGTVDIVHKRHADHLKPGVLAEVGRPDATRTIELSDAVLSHGLRPAQVSTDEELGARLIDSRSLERRRGRAGRAGRAKKTTKTKQKKQKKQKTNKKPKKPMTKKKPVKACPMKNTKRKGKNAKAEVGARDLDFAFSDTDSLIGRATTRAQAKDACEKPKCRAGIRSLGEDPCDKYKNHPKFVPCAKPSKFTLEYFQKQASKKPRADKCLFYTNGLSLRAQTFGKKNGLMTIWDIWGGPRSPFMKWEPYQPDNPMRCIIADDLPKKSGNRNPNRQKYFSTMSEAMASMCSGRVTFMDRNLKKGTYARVKQAGIWGKTEFPRLRQDGKTTSIDAIGMYEDTDTQIRWPDWWVKGQETWPNEATKPEGIKDR</sequence>
<keyword evidence="2" id="KW-0732">Signal</keyword>
<evidence type="ECO:0000313" key="3">
    <source>
        <dbReference type="EMBL" id="OAG07879.1"/>
    </source>
</evidence>
<evidence type="ECO:0000313" key="4">
    <source>
        <dbReference type="Proteomes" id="UP000077069"/>
    </source>
</evidence>
<dbReference type="STRING" id="1460663.A0A177CM46"/>
<dbReference type="InParanoid" id="A0A177CM46"/>
<dbReference type="OrthoDB" id="3658431at2759"/>
<dbReference type="AlphaFoldDB" id="A0A177CM46"/>
<keyword evidence="4" id="KW-1185">Reference proteome</keyword>
<feature type="region of interest" description="Disordered" evidence="1">
    <location>
        <begin position="74"/>
        <end position="138"/>
    </location>
</feature>
<dbReference type="SUPFAM" id="SSF52309">
    <property type="entry name" value="N-(deoxy)ribosyltransferase-like"/>
    <property type="match status" value="1"/>
</dbReference>
<reference evidence="3 4" key="1">
    <citation type="submission" date="2016-05" db="EMBL/GenBank/DDBJ databases">
        <title>Comparative analysis of secretome profiles of manganese(II)-oxidizing ascomycete fungi.</title>
        <authorList>
            <consortium name="DOE Joint Genome Institute"/>
            <person name="Zeiner C.A."/>
            <person name="Purvine S.O."/>
            <person name="Zink E.M."/>
            <person name="Wu S."/>
            <person name="Pasa-Tolic L."/>
            <person name="Chaput D.L."/>
            <person name="Haridas S."/>
            <person name="Grigoriev I.V."/>
            <person name="Santelli C.M."/>
            <person name="Hansel C.M."/>
        </authorList>
    </citation>
    <scope>NUCLEOTIDE SEQUENCE [LARGE SCALE GENOMIC DNA]</scope>
    <source>
        <strain evidence="3 4">AP3s5-JAC2a</strain>
    </source>
</reference>
<accession>A0A177CM46</accession>
<dbReference type="Proteomes" id="UP000077069">
    <property type="component" value="Unassembled WGS sequence"/>
</dbReference>
<protein>
    <submittedName>
        <fullName evidence="3">Uncharacterized protein</fullName>
    </submittedName>
</protein>
<dbReference type="GeneID" id="28765312"/>
<evidence type="ECO:0000256" key="2">
    <source>
        <dbReference type="SAM" id="SignalP"/>
    </source>
</evidence>
<feature type="compositionally biased region" description="Basic residues" evidence="1">
    <location>
        <begin position="82"/>
        <end position="122"/>
    </location>
</feature>
<feature type="signal peptide" evidence="2">
    <location>
        <begin position="1"/>
        <end position="17"/>
    </location>
</feature>
<proteinExistence type="predicted"/>
<dbReference type="RefSeq" id="XP_018038244.1">
    <property type="nucleotide sequence ID" value="XM_018181826.1"/>
</dbReference>
<feature type="chain" id="PRO_5008058458" evidence="2">
    <location>
        <begin position="18"/>
        <end position="384"/>
    </location>
</feature>
<organism evidence="3 4">
    <name type="scientific">Paraphaeosphaeria sporulosa</name>
    <dbReference type="NCBI Taxonomy" id="1460663"/>
    <lineage>
        <taxon>Eukaryota</taxon>
        <taxon>Fungi</taxon>
        <taxon>Dikarya</taxon>
        <taxon>Ascomycota</taxon>
        <taxon>Pezizomycotina</taxon>
        <taxon>Dothideomycetes</taxon>
        <taxon>Pleosporomycetidae</taxon>
        <taxon>Pleosporales</taxon>
        <taxon>Massarineae</taxon>
        <taxon>Didymosphaeriaceae</taxon>
        <taxon>Paraphaeosphaeria</taxon>
    </lineage>
</organism>
<gene>
    <name evidence="3" type="ORF">CC84DRAFT_1203412</name>
</gene>
<dbReference type="EMBL" id="KV441550">
    <property type="protein sequence ID" value="OAG07879.1"/>
    <property type="molecule type" value="Genomic_DNA"/>
</dbReference>
<evidence type="ECO:0000256" key="1">
    <source>
        <dbReference type="SAM" id="MobiDB-lite"/>
    </source>
</evidence>
<name>A0A177CM46_9PLEO</name>